<evidence type="ECO:0000313" key="1">
    <source>
        <dbReference type="EMBL" id="KKM67403.1"/>
    </source>
</evidence>
<organism evidence="1">
    <name type="scientific">marine sediment metagenome</name>
    <dbReference type="NCBI Taxonomy" id="412755"/>
    <lineage>
        <taxon>unclassified sequences</taxon>
        <taxon>metagenomes</taxon>
        <taxon>ecological metagenomes</taxon>
    </lineage>
</organism>
<reference evidence="1" key="1">
    <citation type="journal article" date="2015" name="Nature">
        <title>Complex archaea that bridge the gap between prokaryotes and eukaryotes.</title>
        <authorList>
            <person name="Spang A."/>
            <person name="Saw J.H."/>
            <person name="Jorgensen S.L."/>
            <person name="Zaremba-Niedzwiedzka K."/>
            <person name="Martijn J."/>
            <person name="Lind A.E."/>
            <person name="van Eijk R."/>
            <person name="Schleper C."/>
            <person name="Guy L."/>
            <person name="Ettema T.J."/>
        </authorList>
    </citation>
    <scope>NUCLEOTIDE SEQUENCE</scope>
</reference>
<accession>A0A0F9JCW8</accession>
<proteinExistence type="predicted"/>
<comment type="caution">
    <text evidence="1">The sequence shown here is derived from an EMBL/GenBank/DDBJ whole genome shotgun (WGS) entry which is preliminary data.</text>
</comment>
<name>A0A0F9JCW8_9ZZZZ</name>
<dbReference type="EMBL" id="LAZR01010355">
    <property type="protein sequence ID" value="KKM67403.1"/>
    <property type="molecule type" value="Genomic_DNA"/>
</dbReference>
<dbReference type="AlphaFoldDB" id="A0A0F9JCW8"/>
<gene>
    <name evidence="1" type="ORF">LCGC14_1471470</name>
</gene>
<sequence>MRRTKTNGNGRGRPTKYQDGHVNLAKQICLLCHSLDEIATIIKLAEFFEVGDATITRWMKEHDDFRVAIKEGRQRASGEVVASLYKKAIGYDYVETKITYNSSGKEMNRVETVKHVAGDTGAMCFALKNWASDYWKDRREIVGDPSRPLIPTRSRLDVHLLDDGALDILMAAILASRHTELDDGTSPSQDSLH</sequence>
<protein>
    <submittedName>
        <fullName evidence="1">Uncharacterized protein</fullName>
    </submittedName>
</protein>